<gene>
    <name evidence="2" type="ORF">NEZAVI_LOCUS1758</name>
</gene>
<name>A0A9P0H0Q7_NEZVI</name>
<dbReference type="Pfam" id="PF06743">
    <property type="entry name" value="FAST_1"/>
    <property type="match status" value="1"/>
</dbReference>
<sequence>MYIFRRINNLKNYLNTLNQLSDLYTLSKSYPYVTKWIVSCHCYCNGQFAPYPKTLHANENTFSHSVLENIPAYNLMISNPAKGPTFVSQENVQISIDYFKNSDPLKIPIQELLSLFETMCHLKNHDFAVFDALQKKFHEMDDEQLALVLRNLQHSTVFQTHKRNELVSFWKEIDKICLKRCKSWPIEKLFYFIDLWYCLGLTKRSDFVFIYSMKYLSKPHRLSSQQVVQLLFYMNVLRHPKNVSIYNLEYQLERYIEDLSITEIGVAVMGFFKTQNTIHSEKIMNHIIDQTINEIKSVPEITLACILKALRYSMKILFWERIPELLNSVEQELPRLTIQCSVHASLLTTKPQIVHEGVLRKVSQKLVDNITTCRLKDMEKAVFPLAQLNFDPQTEPCIYKSILNELSNDERKDEINYFPKTLIALVHYLCLKGIHDENLIQKVLDMEFIYHAYGKKKYWFGREILYIDTTMELECPTYNGPRLPSEILNYLSMKYSENIPDPNKNKMSKHHSWHLEVKGTAEAIFGKDYIVEKYLLPNHPRADIVVNLNNDKEPQPLDYDFKNTEAFTGLIRAPKNGNYCAIVVASKNMFLYQSTIPNGETVSKMKQLRLAGYKPILVHSEDWPSGNTLEKIKHLKALIENST</sequence>
<dbReference type="GO" id="GO:0044528">
    <property type="term" value="P:regulation of mitochondrial mRNA stability"/>
    <property type="evidence" value="ECO:0007669"/>
    <property type="project" value="InterPro"/>
</dbReference>
<protein>
    <recommendedName>
        <fullName evidence="1">RAP domain-containing protein</fullName>
    </recommendedName>
</protein>
<dbReference type="EMBL" id="OV725077">
    <property type="protein sequence ID" value="CAH1390571.1"/>
    <property type="molecule type" value="Genomic_DNA"/>
</dbReference>
<evidence type="ECO:0000313" key="3">
    <source>
        <dbReference type="Proteomes" id="UP001152798"/>
    </source>
</evidence>
<evidence type="ECO:0000313" key="2">
    <source>
        <dbReference type="EMBL" id="CAH1390571.1"/>
    </source>
</evidence>
<dbReference type="Proteomes" id="UP001152798">
    <property type="component" value="Chromosome 1"/>
</dbReference>
<keyword evidence="3" id="KW-1185">Reference proteome</keyword>
<dbReference type="SMART" id="SM00952">
    <property type="entry name" value="RAP"/>
    <property type="match status" value="1"/>
</dbReference>
<feature type="domain" description="RAP" evidence="1">
    <location>
        <begin position="582"/>
        <end position="638"/>
    </location>
</feature>
<dbReference type="OrthoDB" id="10064757at2759"/>
<dbReference type="InterPro" id="IPR013584">
    <property type="entry name" value="RAP"/>
</dbReference>
<reference evidence="2" key="1">
    <citation type="submission" date="2022-01" db="EMBL/GenBank/DDBJ databases">
        <authorList>
            <person name="King R."/>
        </authorList>
    </citation>
    <scope>NUCLEOTIDE SEQUENCE</scope>
</reference>
<organism evidence="2 3">
    <name type="scientific">Nezara viridula</name>
    <name type="common">Southern green stink bug</name>
    <name type="synonym">Cimex viridulus</name>
    <dbReference type="NCBI Taxonomy" id="85310"/>
    <lineage>
        <taxon>Eukaryota</taxon>
        <taxon>Metazoa</taxon>
        <taxon>Ecdysozoa</taxon>
        <taxon>Arthropoda</taxon>
        <taxon>Hexapoda</taxon>
        <taxon>Insecta</taxon>
        <taxon>Pterygota</taxon>
        <taxon>Neoptera</taxon>
        <taxon>Paraneoptera</taxon>
        <taxon>Hemiptera</taxon>
        <taxon>Heteroptera</taxon>
        <taxon>Panheteroptera</taxon>
        <taxon>Pentatomomorpha</taxon>
        <taxon>Pentatomoidea</taxon>
        <taxon>Pentatomidae</taxon>
        <taxon>Pentatominae</taxon>
        <taxon>Nezara</taxon>
    </lineage>
</organism>
<accession>A0A9P0H0Q7</accession>
<dbReference type="AlphaFoldDB" id="A0A9P0H0Q7"/>
<proteinExistence type="predicted"/>
<evidence type="ECO:0000259" key="1">
    <source>
        <dbReference type="SMART" id="SM00952"/>
    </source>
</evidence>
<dbReference type="InterPro" id="IPR010622">
    <property type="entry name" value="FAST_Leu-rich"/>
</dbReference>